<feature type="transmembrane region" description="Helical" evidence="8">
    <location>
        <begin position="166"/>
        <end position="185"/>
    </location>
</feature>
<reference evidence="10 11" key="1">
    <citation type="submission" date="2018-03" db="EMBL/GenBank/DDBJ databases">
        <title>Genomic Encyclopedia of Archaeal and Bacterial Type Strains, Phase II (KMG-II): from individual species to whole genera.</title>
        <authorList>
            <person name="Goeker M."/>
        </authorList>
    </citation>
    <scope>NUCLEOTIDE SEQUENCE [LARGE SCALE GENOMIC DNA]</scope>
    <source>
        <strain evidence="10 11">DSM 44720</strain>
    </source>
</reference>
<feature type="domain" description="Major facilitator superfamily (MFS) profile" evidence="9">
    <location>
        <begin position="12"/>
        <end position="443"/>
    </location>
</feature>
<dbReference type="AlphaFoldDB" id="A0A2T0SJZ6"/>
<feature type="transmembrane region" description="Helical" evidence="8">
    <location>
        <begin position="103"/>
        <end position="124"/>
    </location>
</feature>
<evidence type="ECO:0000256" key="2">
    <source>
        <dbReference type="ARBA" id="ARBA00008537"/>
    </source>
</evidence>
<evidence type="ECO:0000259" key="9">
    <source>
        <dbReference type="PROSITE" id="PS50850"/>
    </source>
</evidence>
<accession>A0A2T0SJZ6</accession>
<dbReference type="InterPro" id="IPR020846">
    <property type="entry name" value="MFS_dom"/>
</dbReference>
<feature type="transmembrane region" description="Helical" evidence="8">
    <location>
        <begin position="348"/>
        <end position="373"/>
    </location>
</feature>
<sequence length="449" mass="46781">MNDPLDRELLEVGLIVVLGAVTSMLDITIVSVALAGLAAEFHTSVGTIGWVGTGYLLALALVIPLTGWAVDRFGAKRAWLFALAVFLVGSVLCGAAWDVGSLIAFRVLQGVGGGMVLPLGQTILVRAAGPRRLGRVMGVVSVPGQLAPVLGPLIGGVIIDAAQWRWIFWVNVPLCLVALVLAWWRIPAEEANPAQRLDVRGLALLSPGLAAVLFGLSHRDAAPAAVGAVLLAAFAVHALRTRRTPLVDVRLFADRAFATSSVLLFLARVSIFGAMFLMPLYYQRVRGHDALTAGLLMAPQGIGTAVALLLVGGLTDRIGPRPVVLAGLATTMAATFAFTRITPDTSEIALAGALLVWGVGLAAAAVPVTAAAYRDLDRARVPRATSALAVVQSVGGPLGTALLVVVLEATGDYGDAFRWAFAFTGLSFAVALLLPRQPAPKQTNPTLAE</sequence>
<feature type="transmembrane region" description="Helical" evidence="8">
    <location>
        <begin position="197"/>
        <end position="216"/>
    </location>
</feature>
<feature type="transmembrane region" description="Helical" evidence="8">
    <location>
        <begin position="416"/>
        <end position="434"/>
    </location>
</feature>
<dbReference type="Pfam" id="PF07690">
    <property type="entry name" value="MFS_1"/>
    <property type="match status" value="1"/>
</dbReference>
<dbReference type="GO" id="GO:0022857">
    <property type="term" value="F:transmembrane transporter activity"/>
    <property type="evidence" value="ECO:0007669"/>
    <property type="project" value="InterPro"/>
</dbReference>
<evidence type="ECO:0000256" key="6">
    <source>
        <dbReference type="ARBA" id="ARBA00022989"/>
    </source>
</evidence>
<keyword evidence="3" id="KW-0813">Transport</keyword>
<feature type="transmembrane region" description="Helical" evidence="8">
    <location>
        <begin position="78"/>
        <end position="97"/>
    </location>
</feature>
<keyword evidence="5 8" id="KW-0812">Transmembrane</keyword>
<evidence type="ECO:0000256" key="1">
    <source>
        <dbReference type="ARBA" id="ARBA00004651"/>
    </source>
</evidence>
<keyword evidence="11" id="KW-1185">Reference proteome</keyword>
<evidence type="ECO:0000256" key="4">
    <source>
        <dbReference type="ARBA" id="ARBA00022475"/>
    </source>
</evidence>
<dbReference type="InterPro" id="IPR011701">
    <property type="entry name" value="MFS"/>
</dbReference>
<dbReference type="PANTHER" id="PTHR42718">
    <property type="entry name" value="MAJOR FACILITATOR SUPERFAMILY MULTIDRUG TRANSPORTER MFSC"/>
    <property type="match status" value="1"/>
</dbReference>
<feature type="transmembrane region" description="Helical" evidence="8">
    <location>
        <begin position="222"/>
        <end position="239"/>
    </location>
</feature>
<comment type="similarity">
    <text evidence="2">Belongs to the major facilitator superfamily. EmrB family.</text>
</comment>
<evidence type="ECO:0000313" key="11">
    <source>
        <dbReference type="Proteomes" id="UP000239494"/>
    </source>
</evidence>
<dbReference type="GO" id="GO:0005886">
    <property type="term" value="C:plasma membrane"/>
    <property type="evidence" value="ECO:0007669"/>
    <property type="project" value="UniProtKB-SubCell"/>
</dbReference>
<dbReference type="Gene3D" id="1.20.1720.10">
    <property type="entry name" value="Multidrug resistance protein D"/>
    <property type="match status" value="1"/>
</dbReference>
<feature type="transmembrane region" description="Helical" evidence="8">
    <location>
        <begin position="385"/>
        <end position="410"/>
    </location>
</feature>
<dbReference type="CDD" id="cd17503">
    <property type="entry name" value="MFS_LmrB_MDR_like"/>
    <property type="match status" value="1"/>
</dbReference>
<feature type="transmembrane region" description="Helical" evidence="8">
    <location>
        <begin position="12"/>
        <end position="35"/>
    </location>
</feature>
<protein>
    <submittedName>
        <fullName evidence="10">EmrB/QacA subfamily drug resistance transporter</fullName>
    </submittedName>
</protein>
<feature type="transmembrane region" description="Helical" evidence="8">
    <location>
        <begin position="136"/>
        <end position="154"/>
    </location>
</feature>
<comment type="caution">
    <text evidence="10">The sequence shown here is derived from an EMBL/GenBank/DDBJ whole genome shotgun (WGS) entry which is preliminary data.</text>
</comment>
<dbReference type="InterPro" id="IPR036259">
    <property type="entry name" value="MFS_trans_sf"/>
</dbReference>
<keyword evidence="6 8" id="KW-1133">Transmembrane helix</keyword>
<feature type="transmembrane region" description="Helical" evidence="8">
    <location>
        <begin position="323"/>
        <end position="342"/>
    </location>
</feature>
<dbReference type="SUPFAM" id="SSF103473">
    <property type="entry name" value="MFS general substrate transporter"/>
    <property type="match status" value="1"/>
</dbReference>
<keyword evidence="4" id="KW-1003">Cell membrane</keyword>
<evidence type="ECO:0000256" key="7">
    <source>
        <dbReference type="ARBA" id="ARBA00023136"/>
    </source>
</evidence>
<dbReference type="EMBL" id="PVTF01000019">
    <property type="protein sequence ID" value="PRY33736.1"/>
    <property type="molecule type" value="Genomic_DNA"/>
</dbReference>
<dbReference type="InterPro" id="IPR004638">
    <property type="entry name" value="EmrB-like"/>
</dbReference>
<proteinExistence type="inferred from homology"/>
<dbReference type="Gene3D" id="1.20.1250.20">
    <property type="entry name" value="MFS general substrate transporter like domains"/>
    <property type="match status" value="1"/>
</dbReference>
<keyword evidence="7 8" id="KW-0472">Membrane</keyword>
<feature type="transmembrane region" description="Helical" evidence="8">
    <location>
        <begin position="290"/>
        <end position="311"/>
    </location>
</feature>
<evidence type="ECO:0000313" key="10">
    <source>
        <dbReference type="EMBL" id="PRY33736.1"/>
    </source>
</evidence>
<feature type="transmembrane region" description="Helical" evidence="8">
    <location>
        <begin position="47"/>
        <end position="66"/>
    </location>
</feature>
<dbReference type="NCBIfam" id="TIGR00711">
    <property type="entry name" value="efflux_EmrB"/>
    <property type="match status" value="1"/>
</dbReference>
<evidence type="ECO:0000256" key="5">
    <source>
        <dbReference type="ARBA" id="ARBA00022692"/>
    </source>
</evidence>
<evidence type="ECO:0000256" key="8">
    <source>
        <dbReference type="SAM" id="Phobius"/>
    </source>
</evidence>
<name>A0A2T0SJZ6_9PSEU</name>
<gene>
    <name evidence="10" type="ORF">CLV43_11943</name>
</gene>
<dbReference type="RefSeq" id="WP_211304820.1">
    <property type="nucleotide sequence ID" value="NZ_PVTF01000019.1"/>
</dbReference>
<dbReference type="Proteomes" id="UP000239494">
    <property type="component" value="Unassembled WGS sequence"/>
</dbReference>
<feature type="transmembrane region" description="Helical" evidence="8">
    <location>
        <begin position="260"/>
        <end position="278"/>
    </location>
</feature>
<comment type="subcellular location">
    <subcellularLocation>
        <location evidence="1">Cell membrane</location>
        <topology evidence="1">Multi-pass membrane protein</topology>
    </subcellularLocation>
</comment>
<dbReference type="PANTHER" id="PTHR42718:SF9">
    <property type="entry name" value="MAJOR FACILITATOR SUPERFAMILY MULTIDRUG TRANSPORTER MFSC"/>
    <property type="match status" value="1"/>
</dbReference>
<organism evidence="10 11">
    <name type="scientific">Umezawaea tangerina</name>
    <dbReference type="NCBI Taxonomy" id="84725"/>
    <lineage>
        <taxon>Bacteria</taxon>
        <taxon>Bacillati</taxon>
        <taxon>Actinomycetota</taxon>
        <taxon>Actinomycetes</taxon>
        <taxon>Pseudonocardiales</taxon>
        <taxon>Pseudonocardiaceae</taxon>
        <taxon>Umezawaea</taxon>
    </lineage>
</organism>
<evidence type="ECO:0000256" key="3">
    <source>
        <dbReference type="ARBA" id="ARBA00022448"/>
    </source>
</evidence>
<dbReference type="PROSITE" id="PS50850">
    <property type="entry name" value="MFS"/>
    <property type="match status" value="1"/>
</dbReference>